<dbReference type="InterPro" id="IPR000209">
    <property type="entry name" value="Peptidase_S8/S53_dom"/>
</dbReference>
<evidence type="ECO:0000256" key="5">
    <source>
        <dbReference type="PROSITE-ProRule" id="PRU01240"/>
    </source>
</evidence>
<gene>
    <name evidence="8" type="ORF">dnm_072030</name>
</gene>
<dbReference type="GO" id="GO:0006508">
    <property type="term" value="P:proteolysis"/>
    <property type="evidence" value="ECO:0007669"/>
    <property type="project" value="UniProtKB-KW"/>
</dbReference>
<reference evidence="8" key="1">
    <citation type="journal article" date="2021" name="Microb. Physiol.">
        <title>Proteogenomic Insights into the Physiology of Marine, Sulfate-Reducing, Filamentous Desulfonema limicola and Desulfonema magnum.</title>
        <authorList>
            <person name="Schnaars V."/>
            <person name="Wohlbrand L."/>
            <person name="Scheve S."/>
            <person name="Hinrichs C."/>
            <person name="Reinhardt R."/>
            <person name="Rabus R."/>
        </authorList>
    </citation>
    <scope>NUCLEOTIDE SEQUENCE</scope>
    <source>
        <strain evidence="8">4be13</strain>
    </source>
</reference>
<sequence length="467" mass="50296">MLKKIVTDYIILLTVLLCAANGHALEVRINKDKFSLHADQVPLQTILQHMSDAGIRVRIDPKLNPNISASFENRKIQEGLETILRPFSHVLMWESGKAASRQTFKLAEIQVFRPGRKELMQPLEKRSGLSVAKNAENGSLFVRDELLLKLRPGMNISDLKALLSQIRGTIIGKNAATGIYKIRVPGNTDVPTLSDLITKYSRIAKAEPNYAYPISIPRSLIPSDLGNISIPAPNGKAPIAILDTGLIPDSVPEDFVLSALDALNPEAPISDSQGHGTQMALIAAGVVRPHGVSPQQGQEKGSYTPVIPIRAFDENGITSDFGIMRSIDFAMKNGARVMSLSWGSETKSDFLEDAFDYADAKGLIIVGAAGNEPTGKAFYPAAYESVIGVGALAPDGTPWENSNYGNFVTLSAPGFATLPVGYDGDPGAYAGTSIATAFVANRIAEYLSENPEATKQDVANVLRNDFH</sequence>
<dbReference type="Gene3D" id="3.40.50.200">
    <property type="entry name" value="Peptidase S8/S53 domain"/>
    <property type="match status" value="1"/>
</dbReference>
<comment type="similarity">
    <text evidence="1 5">Belongs to the peptidase S8 family.</text>
</comment>
<evidence type="ECO:0000259" key="6">
    <source>
        <dbReference type="Pfam" id="PF00082"/>
    </source>
</evidence>
<dbReference type="PROSITE" id="PS51892">
    <property type="entry name" value="SUBTILASE"/>
    <property type="match status" value="1"/>
</dbReference>
<evidence type="ECO:0000256" key="3">
    <source>
        <dbReference type="ARBA" id="ARBA00022801"/>
    </source>
</evidence>
<dbReference type="EMBL" id="CP061800">
    <property type="protein sequence ID" value="QTA91138.1"/>
    <property type="molecule type" value="Genomic_DNA"/>
</dbReference>
<evidence type="ECO:0000313" key="8">
    <source>
        <dbReference type="EMBL" id="QTA91138.1"/>
    </source>
</evidence>
<keyword evidence="4 5" id="KW-0720">Serine protease</keyword>
<evidence type="ECO:0000256" key="2">
    <source>
        <dbReference type="ARBA" id="ARBA00022670"/>
    </source>
</evidence>
<dbReference type="Pfam" id="PF22148">
    <property type="entry name" value="Fervidolysin_NPro-like"/>
    <property type="match status" value="1"/>
</dbReference>
<feature type="active site" description="Charge relay system" evidence="5">
    <location>
        <position position="275"/>
    </location>
</feature>
<protein>
    <submittedName>
        <fullName evidence="8">Peptidase S8/S53 domain-containing protein</fullName>
    </submittedName>
</protein>
<evidence type="ECO:0000259" key="7">
    <source>
        <dbReference type="Pfam" id="PF22148"/>
    </source>
</evidence>
<dbReference type="Pfam" id="PF00082">
    <property type="entry name" value="Peptidase_S8"/>
    <property type="match status" value="1"/>
</dbReference>
<dbReference type="GO" id="GO:0004252">
    <property type="term" value="F:serine-type endopeptidase activity"/>
    <property type="evidence" value="ECO:0007669"/>
    <property type="project" value="UniProtKB-UniRule"/>
</dbReference>
<organism evidence="8 9">
    <name type="scientific">Desulfonema magnum</name>
    <dbReference type="NCBI Taxonomy" id="45655"/>
    <lineage>
        <taxon>Bacteria</taxon>
        <taxon>Pseudomonadati</taxon>
        <taxon>Thermodesulfobacteriota</taxon>
        <taxon>Desulfobacteria</taxon>
        <taxon>Desulfobacterales</taxon>
        <taxon>Desulfococcaceae</taxon>
        <taxon>Desulfonema</taxon>
    </lineage>
</organism>
<dbReference type="PANTHER" id="PTHR43806">
    <property type="entry name" value="PEPTIDASE S8"/>
    <property type="match status" value="1"/>
</dbReference>
<dbReference type="InterPro" id="IPR036852">
    <property type="entry name" value="Peptidase_S8/S53_dom_sf"/>
</dbReference>
<keyword evidence="2 5" id="KW-0645">Protease</keyword>
<name>A0A975GSJ0_9BACT</name>
<feature type="domain" description="Peptidase S8/S53" evidence="6">
    <location>
        <begin position="258"/>
        <end position="464"/>
    </location>
</feature>
<proteinExistence type="inferred from homology"/>
<feature type="active site" description="Charge relay system" evidence="5">
    <location>
        <position position="433"/>
    </location>
</feature>
<keyword evidence="9" id="KW-1185">Reference proteome</keyword>
<dbReference type="SUPFAM" id="SSF52743">
    <property type="entry name" value="Subtilisin-like"/>
    <property type="match status" value="1"/>
</dbReference>
<feature type="active site" description="Charge relay system" evidence="5">
    <location>
        <position position="243"/>
    </location>
</feature>
<dbReference type="Proteomes" id="UP000663722">
    <property type="component" value="Chromosome"/>
</dbReference>
<feature type="domain" description="Fervidolysin-like N-terminal prodomain" evidence="7">
    <location>
        <begin position="133"/>
        <end position="209"/>
    </location>
</feature>
<accession>A0A975GSJ0</accession>
<dbReference type="AlphaFoldDB" id="A0A975GSJ0"/>
<dbReference type="PANTHER" id="PTHR43806:SF11">
    <property type="entry name" value="CEREVISIN-RELATED"/>
    <property type="match status" value="1"/>
</dbReference>
<dbReference type="KEGG" id="dmm:dnm_072030"/>
<dbReference type="RefSeq" id="WP_207679036.1">
    <property type="nucleotide sequence ID" value="NZ_CP061800.1"/>
</dbReference>
<dbReference type="InterPro" id="IPR050131">
    <property type="entry name" value="Peptidase_S8_subtilisin-like"/>
</dbReference>
<keyword evidence="3 5" id="KW-0378">Hydrolase</keyword>
<evidence type="ECO:0000256" key="4">
    <source>
        <dbReference type="ARBA" id="ARBA00022825"/>
    </source>
</evidence>
<evidence type="ECO:0000256" key="1">
    <source>
        <dbReference type="ARBA" id="ARBA00011073"/>
    </source>
</evidence>
<dbReference type="InterPro" id="IPR054399">
    <property type="entry name" value="Fervidolysin-like_N_prodom"/>
</dbReference>
<evidence type="ECO:0000313" key="9">
    <source>
        <dbReference type="Proteomes" id="UP000663722"/>
    </source>
</evidence>